<gene>
    <name evidence="2" type="ORF">KHLLAP_LOCUS14574</name>
</gene>
<evidence type="ECO:0000313" key="3">
    <source>
        <dbReference type="Proteomes" id="UP001295740"/>
    </source>
</evidence>
<name>A0AAI8YR12_9PEZI</name>
<dbReference type="AlphaFoldDB" id="A0AAI8YR12"/>
<keyword evidence="3" id="KW-1185">Reference proteome</keyword>
<keyword evidence="1" id="KW-0732">Signal</keyword>
<feature type="chain" id="PRO_5042520784" evidence="1">
    <location>
        <begin position="19"/>
        <end position="208"/>
    </location>
</feature>
<dbReference type="InterPro" id="IPR008914">
    <property type="entry name" value="PEBP"/>
</dbReference>
<sequence>MYSSLFTASLLLVPTVLCQTPPGISPAASKNLGVRYNDLTLSANQLLPESTIPGTPTVSLDQSLTGTYMVMLVDQSIPQSSITSTGPQVQGLQPCRTTRLHWLQTSLSQTSSGTFVSNSSAIAEYGSPLPGLDDIAHTYVFWLFPQPANFTLPPWDAGRVYNPIEVYARMNFSTNVIAQEVGAPIAASLVSVPVSVSMPRAGEHNSVW</sequence>
<dbReference type="EMBL" id="CAUWAG010000020">
    <property type="protein sequence ID" value="CAJ2514106.1"/>
    <property type="molecule type" value="Genomic_DNA"/>
</dbReference>
<evidence type="ECO:0000313" key="2">
    <source>
        <dbReference type="EMBL" id="CAJ2514106.1"/>
    </source>
</evidence>
<dbReference type="SUPFAM" id="SSF49777">
    <property type="entry name" value="PEBP-like"/>
    <property type="match status" value="1"/>
</dbReference>
<dbReference type="Proteomes" id="UP001295740">
    <property type="component" value="Unassembled WGS sequence"/>
</dbReference>
<dbReference type="Gene3D" id="3.90.280.10">
    <property type="entry name" value="PEBP-like"/>
    <property type="match status" value="1"/>
</dbReference>
<protein>
    <submittedName>
        <fullName evidence="2">Uu.00g022250.m01.CDS01</fullName>
    </submittedName>
</protein>
<feature type="signal peptide" evidence="1">
    <location>
        <begin position="1"/>
        <end position="18"/>
    </location>
</feature>
<reference evidence="2" key="1">
    <citation type="submission" date="2023-10" db="EMBL/GenBank/DDBJ databases">
        <authorList>
            <person name="Hackl T."/>
        </authorList>
    </citation>
    <scope>NUCLEOTIDE SEQUENCE</scope>
</reference>
<dbReference type="Pfam" id="PF01161">
    <property type="entry name" value="PBP"/>
    <property type="match status" value="1"/>
</dbReference>
<comment type="caution">
    <text evidence="2">The sequence shown here is derived from an EMBL/GenBank/DDBJ whole genome shotgun (WGS) entry which is preliminary data.</text>
</comment>
<evidence type="ECO:0000256" key="1">
    <source>
        <dbReference type="SAM" id="SignalP"/>
    </source>
</evidence>
<accession>A0AAI8YR12</accession>
<dbReference type="InterPro" id="IPR036610">
    <property type="entry name" value="PEBP-like_sf"/>
</dbReference>
<organism evidence="2 3">
    <name type="scientific">Anthostomella pinea</name>
    <dbReference type="NCBI Taxonomy" id="933095"/>
    <lineage>
        <taxon>Eukaryota</taxon>
        <taxon>Fungi</taxon>
        <taxon>Dikarya</taxon>
        <taxon>Ascomycota</taxon>
        <taxon>Pezizomycotina</taxon>
        <taxon>Sordariomycetes</taxon>
        <taxon>Xylariomycetidae</taxon>
        <taxon>Xylariales</taxon>
        <taxon>Xylariaceae</taxon>
        <taxon>Anthostomella</taxon>
    </lineage>
</organism>
<proteinExistence type="predicted"/>